<dbReference type="AlphaFoldDB" id="A0A7I7YYN6"/>
<keyword evidence="3" id="KW-1185">Reference proteome</keyword>
<dbReference type="Pfam" id="PF07987">
    <property type="entry name" value="DUF1775"/>
    <property type="match status" value="1"/>
</dbReference>
<dbReference type="Proteomes" id="UP000467105">
    <property type="component" value="Chromosome"/>
</dbReference>
<dbReference type="CDD" id="cd08545">
    <property type="entry name" value="YcnI_like"/>
    <property type="match status" value="1"/>
</dbReference>
<dbReference type="OrthoDB" id="9810871at2"/>
<accession>A0A7I7YYN6</accession>
<dbReference type="InterPro" id="IPR038507">
    <property type="entry name" value="YcnI-like_sf"/>
</dbReference>
<name>A0A7I7YYN6_9MYCO</name>
<organism evidence="2 3">
    <name type="scientific">Mycobacterium parmense</name>
    <dbReference type="NCBI Taxonomy" id="185642"/>
    <lineage>
        <taxon>Bacteria</taxon>
        <taxon>Bacillati</taxon>
        <taxon>Actinomycetota</taxon>
        <taxon>Actinomycetes</taxon>
        <taxon>Mycobacteriales</taxon>
        <taxon>Mycobacteriaceae</taxon>
        <taxon>Mycobacterium</taxon>
        <taxon>Mycobacterium simiae complex</taxon>
    </lineage>
</organism>
<gene>
    <name evidence="2" type="ORF">MPRM_40600</name>
</gene>
<dbReference type="InterPro" id="IPR012533">
    <property type="entry name" value="YcnI-copper_dom"/>
</dbReference>
<proteinExistence type="predicted"/>
<sequence>MSPRGRLISPAWAAVAAGALIVGSAAGAPAAWAHVHASSDNAVRGATAVVTFQVPNESNKGAATTALTVALPNVASARTETMPGWTATLDRDAAAGTVRSVTWKAAPNGGIGVDQFALFRLSVTLPDADTVSFPTTQTYADGTVVKWDQPPLPGGGEPENPVPTLALAAGPPASHDHQPSSAPAGDRAATTPRPASSDNTARLLGGAALVLGALAVAVALIRRRA</sequence>
<evidence type="ECO:0000313" key="3">
    <source>
        <dbReference type="Proteomes" id="UP000467105"/>
    </source>
</evidence>
<dbReference type="RefSeq" id="WP_085270791.1">
    <property type="nucleotide sequence ID" value="NZ_AP022614.1"/>
</dbReference>
<reference evidence="2 3" key="1">
    <citation type="journal article" date="2019" name="Emerg. Microbes Infect.">
        <title>Comprehensive subspecies identification of 175 nontuberculous mycobacteria species based on 7547 genomic profiles.</title>
        <authorList>
            <person name="Matsumoto Y."/>
            <person name="Kinjo T."/>
            <person name="Motooka D."/>
            <person name="Nabeya D."/>
            <person name="Jung N."/>
            <person name="Uechi K."/>
            <person name="Horii T."/>
            <person name="Iida T."/>
            <person name="Fujita J."/>
            <person name="Nakamura S."/>
        </authorList>
    </citation>
    <scope>NUCLEOTIDE SEQUENCE [LARGE SCALE GENOMIC DNA]</scope>
    <source>
        <strain evidence="2 3">JCM 14742</strain>
    </source>
</reference>
<feature type="domain" description="YncI copper-binding" evidence="1">
    <location>
        <begin position="34"/>
        <end position="167"/>
    </location>
</feature>
<evidence type="ECO:0000313" key="2">
    <source>
        <dbReference type="EMBL" id="BBZ46779.1"/>
    </source>
</evidence>
<protein>
    <recommendedName>
        <fullName evidence="1">YncI copper-binding domain-containing protein</fullName>
    </recommendedName>
</protein>
<evidence type="ECO:0000259" key="1">
    <source>
        <dbReference type="Pfam" id="PF07987"/>
    </source>
</evidence>
<dbReference type="Gene3D" id="2.60.40.2230">
    <property type="entry name" value="Uncharacterised protein YcnI-like PF07987, DUF1775"/>
    <property type="match status" value="1"/>
</dbReference>
<dbReference type="EMBL" id="AP022614">
    <property type="protein sequence ID" value="BBZ46779.1"/>
    <property type="molecule type" value="Genomic_DNA"/>
</dbReference>